<evidence type="ECO:0000256" key="1">
    <source>
        <dbReference type="ARBA" id="ARBA00023125"/>
    </source>
</evidence>
<keyword evidence="3" id="KW-0175">Coiled coil</keyword>
<dbReference type="SMART" id="SM00857">
    <property type="entry name" value="Resolvase"/>
    <property type="match status" value="1"/>
</dbReference>
<dbReference type="InterPro" id="IPR006119">
    <property type="entry name" value="Resolv_N"/>
</dbReference>
<dbReference type="PROSITE" id="PS51736">
    <property type="entry name" value="RECOMBINASES_3"/>
    <property type="match status" value="1"/>
</dbReference>
<dbReference type="Pfam" id="PF07508">
    <property type="entry name" value="Recombinase"/>
    <property type="match status" value="1"/>
</dbReference>
<dbReference type="RefSeq" id="WP_207980655.1">
    <property type="nucleotide sequence ID" value="NZ_JAGDEL010000016.1"/>
</dbReference>
<keyword evidence="2" id="KW-0233">DNA recombination</keyword>
<feature type="coiled-coil region" evidence="3">
    <location>
        <begin position="428"/>
        <end position="455"/>
    </location>
</feature>
<feature type="domain" description="Recombinase" evidence="5">
    <location>
        <begin position="172"/>
        <end position="295"/>
    </location>
</feature>
<dbReference type="Proteomes" id="UP000663981">
    <property type="component" value="Unassembled WGS sequence"/>
</dbReference>
<gene>
    <name evidence="6" type="ORF">I7822_18960</name>
</gene>
<dbReference type="Gene3D" id="3.40.50.1390">
    <property type="entry name" value="Resolvase, N-terminal catalytic domain"/>
    <property type="match status" value="1"/>
</dbReference>
<dbReference type="Gene3D" id="3.90.1750.20">
    <property type="entry name" value="Putative Large Serine Recombinase, Chain B, Domain 2"/>
    <property type="match status" value="1"/>
</dbReference>
<feature type="domain" description="Resolvase/invertase-type recombinase catalytic" evidence="4">
    <location>
        <begin position="18"/>
        <end position="164"/>
    </location>
</feature>
<dbReference type="InterPro" id="IPR050639">
    <property type="entry name" value="SSR_resolvase"/>
</dbReference>
<evidence type="ECO:0000256" key="3">
    <source>
        <dbReference type="SAM" id="Coils"/>
    </source>
</evidence>
<proteinExistence type="predicted"/>
<dbReference type="PANTHER" id="PTHR30461">
    <property type="entry name" value="DNA-INVERTASE FROM LAMBDOID PROPHAGE"/>
    <property type="match status" value="1"/>
</dbReference>
<dbReference type="InterPro" id="IPR011109">
    <property type="entry name" value="DNA_bind_recombinase_dom"/>
</dbReference>
<dbReference type="EMBL" id="JAGDEL010000016">
    <property type="protein sequence ID" value="MBO1513706.1"/>
    <property type="molecule type" value="Genomic_DNA"/>
</dbReference>
<dbReference type="PROSITE" id="PS51737">
    <property type="entry name" value="RECOMBINASE_DNA_BIND"/>
    <property type="match status" value="1"/>
</dbReference>
<dbReference type="InterPro" id="IPR038109">
    <property type="entry name" value="DNA_bind_recomb_sf"/>
</dbReference>
<sequence>MLQTQTEIGTAAATETKHVALMLRISRDKGENEDTLQNHRETLSEYAANHGLTYDIYAEIISGGITEIEERPELQSMITNIEKYEAILCISLDRLARNGVVSQQIKQLCIDYNIEIITPAQTFDLSNNQQDRLLYDISSTFAVLEYETIAKRNKLNKISRSKRGEHVAGSVPFGYSRNKETKRLEIVEEEAVVIRYIFKLHASGLGAYKIRDILNEEGYRSAKGKAFSLPSVRRILKNPAYRGAVVFNDRKKVKEDGKYVYKVIETYIAEDAHEPIISPSDWYKANDIRQARAEHAATHVRERPSKNAHSMLKDLLICGCCGRKSLMLKDSKSAEVYVKVCDYLLPNSTQKCGNAGMQLRYVIEEFADFLERFKGETKKKLAQITSNDTSSIANDLVTKVAHIDKQTVETQRQYDNLINLAVEGIFSKKEILAKKQELTERLIFLQQTREETQTKLVELDVKSEKDRLREIIDILENFDGEDVITQNEHLKTFIKAIRYTRKMPSEIKALSTRNPARRNYPFKLEIEYI</sequence>
<dbReference type="CDD" id="cd00338">
    <property type="entry name" value="Ser_Recombinase"/>
    <property type="match status" value="1"/>
</dbReference>
<evidence type="ECO:0000313" key="6">
    <source>
        <dbReference type="EMBL" id="MBO1513706.1"/>
    </source>
</evidence>
<name>A0ABS3N5Y9_9BACI</name>
<protein>
    <submittedName>
        <fullName evidence="6">Recombinase family protein</fullName>
    </submittedName>
</protein>
<comment type="caution">
    <text evidence="6">The sequence shown here is derived from an EMBL/GenBank/DDBJ whole genome shotgun (WGS) entry which is preliminary data.</text>
</comment>
<accession>A0ABS3N5Y9</accession>
<dbReference type="Pfam" id="PF00239">
    <property type="entry name" value="Resolvase"/>
    <property type="match status" value="1"/>
</dbReference>
<organism evidence="6 7">
    <name type="scientific">Metabacillus bambusae</name>
    <dbReference type="NCBI Taxonomy" id="2795218"/>
    <lineage>
        <taxon>Bacteria</taxon>
        <taxon>Bacillati</taxon>
        <taxon>Bacillota</taxon>
        <taxon>Bacilli</taxon>
        <taxon>Bacillales</taxon>
        <taxon>Bacillaceae</taxon>
        <taxon>Metabacillus</taxon>
    </lineage>
</organism>
<keyword evidence="1" id="KW-0238">DNA-binding</keyword>
<evidence type="ECO:0000259" key="5">
    <source>
        <dbReference type="PROSITE" id="PS51737"/>
    </source>
</evidence>
<dbReference type="PANTHER" id="PTHR30461:SF2">
    <property type="entry name" value="SERINE RECOMBINASE PINE-RELATED"/>
    <property type="match status" value="1"/>
</dbReference>
<reference evidence="6 7" key="1">
    <citation type="submission" date="2021-03" db="EMBL/GenBank/DDBJ databases">
        <title>Whole genome sequence of Metabacillus bambusae BG109.</title>
        <authorList>
            <person name="Jeong J.W."/>
        </authorList>
    </citation>
    <scope>NUCLEOTIDE SEQUENCE [LARGE SCALE GENOMIC DNA]</scope>
    <source>
        <strain evidence="6 7">BG109</strain>
    </source>
</reference>
<keyword evidence="7" id="KW-1185">Reference proteome</keyword>
<evidence type="ECO:0000313" key="7">
    <source>
        <dbReference type="Proteomes" id="UP000663981"/>
    </source>
</evidence>
<dbReference type="SUPFAM" id="SSF53041">
    <property type="entry name" value="Resolvase-like"/>
    <property type="match status" value="1"/>
</dbReference>
<evidence type="ECO:0000259" key="4">
    <source>
        <dbReference type="PROSITE" id="PS51736"/>
    </source>
</evidence>
<evidence type="ECO:0000256" key="2">
    <source>
        <dbReference type="ARBA" id="ARBA00023172"/>
    </source>
</evidence>
<dbReference type="InterPro" id="IPR036162">
    <property type="entry name" value="Resolvase-like_N_sf"/>
</dbReference>